<dbReference type="PROSITE" id="PS50086">
    <property type="entry name" value="TBC_RABGAP"/>
    <property type="match status" value="1"/>
</dbReference>
<organism evidence="3 4">
    <name type="scientific">Pachysolen tannophilus NRRL Y-2460</name>
    <dbReference type="NCBI Taxonomy" id="669874"/>
    <lineage>
        <taxon>Eukaryota</taxon>
        <taxon>Fungi</taxon>
        <taxon>Dikarya</taxon>
        <taxon>Ascomycota</taxon>
        <taxon>Saccharomycotina</taxon>
        <taxon>Pichiomycetes</taxon>
        <taxon>Pachysolenaceae</taxon>
        <taxon>Pachysolen</taxon>
    </lineage>
</organism>
<dbReference type="STRING" id="669874.A0A1E4TZM1"/>
<dbReference type="GO" id="GO:0005096">
    <property type="term" value="F:GTPase activator activity"/>
    <property type="evidence" value="ECO:0007669"/>
    <property type="project" value="TreeGrafter"/>
</dbReference>
<dbReference type="InterPro" id="IPR050302">
    <property type="entry name" value="Rab_GAP_TBC_domain"/>
</dbReference>
<dbReference type="OrthoDB" id="294251at2759"/>
<protein>
    <recommendedName>
        <fullName evidence="2">Rab-GAP TBC domain-containing protein</fullName>
    </recommendedName>
</protein>
<evidence type="ECO:0000313" key="4">
    <source>
        <dbReference type="Proteomes" id="UP000094236"/>
    </source>
</evidence>
<proteinExistence type="predicted"/>
<dbReference type="Pfam" id="PF00566">
    <property type="entry name" value="RabGAP-TBC"/>
    <property type="match status" value="1"/>
</dbReference>
<dbReference type="Gene3D" id="1.10.472.80">
    <property type="entry name" value="Ypt/Rab-GAP domain of gyp1p, domain 3"/>
    <property type="match status" value="1"/>
</dbReference>
<evidence type="ECO:0000256" key="1">
    <source>
        <dbReference type="SAM" id="MobiDB-lite"/>
    </source>
</evidence>
<dbReference type="PANTHER" id="PTHR47219:SF20">
    <property type="entry name" value="TBC1 DOMAIN FAMILY MEMBER 2B"/>
    <property type="match status" value="1"/>
</dbReference>
<feature type="compositionally biased region" description="Polar residues" evidence="1">
    <location>
        <begin position="163"/>
        <end position="173"/>
    </location>
</feature>
<accession>A0A1E4TZM1</accession>
<dbReference type="FunFam" id="1.10.8.270:FF:000026">
    <property type="entry name" value="TBC (Tre-2/Bub2/Cdc16) domain family"/>
    <property type="match status" value="1"/>
</dbReference>
<evidence type="ECO:0000259" key="2">
    <source>
        <dbReference type="PROSITE" id="PS50086"/>
    </source>
</evidence>
<dbReference type="SMART" id="SM00164">
    <property type="entry name" value="TBC"/>
    <property type="match status" value="1"/>
</dbReference>
<feature type="compositionally biased region" description="Low complexity" evidence="1">
    <location>
        <begin position="221"/>
        <end position="234"/>
    </location>
</feature>
<gene>
    <name evidence="3" type="ORF">PACTADRAFT_84424</name>
</gene>
<dbReference type="GO" id="GO:0031267">
    <property type="term" value="F:small GTPase binding"/>
    <property type="evidence" value="ECO:0007669"/>
    <property type="project" value="TreeGrafter"/>
</dbReference>
<sequence>MSSSSNIPRHIYENLKVSPSMPDLVASRGNYDKKKNGFNLDNLSKEQFQFTSKNGSSNMMLSDDDNSSSISNNGLRVPVINDTIDRGHSPDGSIGSILECYASNQISNQISNHINKNNIDVVENNKTLDGEEQINNFEEDQDKFDLNTPIYDSRNNSTVSEITRNSNNNSSIVSKPHSLASIRSSRNSADIVRNNIEANLKKTTKDLSSASTHQHSSLRYNNSNSNNNNNNNNNVTKNNIKDPILLGDRDRYGFKKNSNFISANDYNEWWVDYSKYLIRRKKKWELMMNKNGFHTEKNKPPTRFPPKSDELKRFVRKGIPAEWRGNAWFYFAKGFDKLKDNVGVYDKLCEESIGLNNENSEAIEKDLNRTFPDNIHFNDHYGTPGIESPLIESLRRVLLCFSVYKPKIGYCQSLNFIAGLLLIFMDEEKSFWMLVIITEKYLPGIHDFTLEGVNIHQGVLLLCIKEYLPNVWPIISPSYSHGANKHNNEFLIRLPPLSLCTTSWFMSVFIGVLPIETTLRIWDCLFYEDSKTLFRVSLTIFKLLEPQLLSFTETHKNHVNGRVKNRNRHYGGNDDEDDHDLMNVEIFQIIQNFPKRLIDSNSLMESCFKKRNNGFNNLSQTEINSCKKFVREKREKFHELEKKKREEKINFRIFTSLWRQESWVKRINMEWEIK</sequence>
<dbReference type="InterPro" id="IPR035969">
    <property type="entry name" value="Rab-GAP_TBC_sf"/>
</dbReference>
<dbReference type="Proteomes" id="UP000094236">
    <property type="component" value="Unassembled WGS sequence"/>
</dbReference>
<keyword evidence="4" id="KW-1185">Reference proteome</keyword>
<dbReference type="Gene3D" id="1.10.8.270">
    <property type="entry name" value="putative rabgap domain of human tbc1 domain family member 14 like domains"/>
    <property type="match status" value="1"/>
</dbReference>
<evidence type="ECO:0000313" key="3">
    <source>
        <dbReference type="EMBL" id="ODV97202.1"/>
    </source>
</evidence>
<dbReference type="InterPro" id="IPR000195">
    <property type="entry name" value="Rab-GAP-TBC_dom"/>
</dbReference>
<dbReference type="SUPFAM" id="SSF47923">
    <property type="entry name" value="Ypt/Rab-GAP domain of gyp1p"/>
    <property type="match status" value="2"/>
</dbReference>
<feature type="region of interest" description="Disordered" evidence="1">
    <location>
        <begin position="204"/>
        <end position="242"/>
    </location>
</feature>
<dbReference type="GO" id="GO:0030427">
    <property type="term" value="C:site of polarized growth"/>
    <property type="evidence" value="ECO:0007669"/>
    <property type="project" value="UniProtKB-ARBA"/>
</dbReference>
<name>A0A1E4TZM1_PACTA</name>
<reference evidence="4" key="1">
    <citation type="submission" date="2016-05" db="EMBL/GenBank/DDBJ databases">
        <title>Comparative genomics of biotechnologically important yeasts.</title>
        <authorList>
            <consortium name="DOE Joint Genome Institute"/>
            <person name="Riley R."/>
            <person name="Haridas S."/>
            <person name="Wolfe K.H."/>
            <person name="Lopes M.R."/>
            <person name="Hittinger C.T."/>
            <person name="Goker M."/>
            <person name="Salamov A."/>
            <person name="Wisecaver J."/>
            <person name="Long T.M."/>
            <person name="Aerts A.L."/>
            <person name="Barry K."/>
            <person name="Choi C."/>
            <person name="Clum A."/>
            <person name="Coughlan A.Y."/>
            <person name="Deshpande S."/>
            <person name="Douglass A.P."/>
            <person name="Hanson S.J."/>
            <person name="Klenk H.-P."/>
            <person name="Labutti K."/>
            <person name="Lapidus A."/>
            <person name="Lindquist E."/>
            <person name="Lipzen A."/>
            <person name="Meier-Kolthoff J.P."/>
            <person name="Ohm R.A."/>
            <person name="Otillar R.P."/>
            <person name="Pangilinan J."/>
            <person name="Peng Y."/>
            <person name="Rokas A."/>
            <person name="Rosa C.A."/>
            <person name="Scheuner C."/>
            <person name="Sibirny A.A."/>
            <person name="Slot J.C."/>
            <person name="Stielow J.B."/>
            <person name="Sun H."/>
            <person name="Kurtzman C.P."/>
            <person name="Blackwell M."/>
            <person name="Grigoriev I.V."/>
            <person name="Jeffries T.W."/>
        </authorList>
    </citation>
    <scope>NUCLEOTIDE SEQUENCE [LARGE SCALE GENOMIC DNA]</scope>
    <source>
        <strain evidence="4">NRRL Y-2460</strain>
    </source>
</reference>
<feature type="domain" description="Rab-GAP TBC" evidence="2">
    <location>
        <begin position="318"/>
        <end position="529"/>
    </location>
</feature>
<dbReference type="PANTHER" id="PTHR47219">
    <property type="entry name" value="RAB GTPASE-ACTIVATING PROTEIN 1-LIKE"/>
    <property type="match status" value="1"/>
</dbReference>
<feature type="compositionally biased region" description="Polar residues" evidence="1">
    <location>
        <begin position="206"/>
        <end position="220"/>
    </location>
</feature>
<feature type="region of interest" description="Disordered" evidence="1">
    <location>
        <begin position="163"/>
        <end position="186"/>
    </location>
</feature>
<dbReference type="EMBL" id="KV454012">
    <property type="protein sequence ID" value="ODV97202.1"/>
    <property type="molecule type" value="Genomic_DNA"/>
</dbReference>
<dbReference type="AlphaFoldDB" id="A0A1E4TZM1"/>